<feature type="transmembrane region" description="Helical" evidence="15">
    <location>
        <begin position="344"/>
        <end position="367"/>
    </location>
</feature>
<evidence type="ECO:0000313" key="18">
    <source>
        <dbReference type="EMBL" id="CAI9731466.1"/>
    </source>
</evidence>
<dbReference type="NCBIfam" id="TIGR00860">
    <property type="entry name" value="LIC"/>
    <property type="match status" value="1"/>
</dbReference>
<feature type="transmembrane region" description="Helical" evidence="15">
    <location>
        <begin position="504"/>
        <end position="523"/>
    </location>
</feature>
<evidence type="ECO:0000256" key="11">
    <source>
        <dbReference type="ARBA" id="ARBA00023180"/>
    </source>
</evidence>
<dbReference type="EMBL" id="OX597825">
    <property type="protein sequence ID" value="CAI9731466.1"/>
    <property type="molecule type" value="Genomic_DNA"/>
</dbReference>
<dbReference type="PRINTS" id="PR00254">
    <property type="entry name" value="NICOTINICR"/>
</dbReference>
<evidence type="ECO:0000259" key="17">
    <source>
        <dbReference type="Pfam" id="PF02932"/>
    </source>
</evidence>
<evidence type="ECO:0000256" key="3">
    <source>
        <dbReference type="ARBA" id="ARBA00022475"/>
    </source>
</evidence>
<evidence type="ECO:0000256" key="6">
    <source>
        <dbReference type="ARBA" id="ARBA00023018"/>
    </source>
</evidence>
<dbReference type="SUPFAM" id="SSF63712">
    <property type="entry name" value="Nicotinic receptor ligand binding domain-like"/>
    <property type="match status" value="1"/>
</dbReference>
<protein>
    <submittedName>
        <fullName evidence="18">Neuronal acetylcholine receptor subunit alpha-10-like</fullName>
    </submittedName>
</protein>
<dbReference type="GO" id="GO:0022848">
    <property type="term" value="F:acetylcholine-gated monoatomic cation-selective channel activity"/>
    <property type="evidence" value="ECO:0007669"/>
    <property type="project" value="InterPro"/>
</dbReference>
<dbReference type="PRINTS" id="PR00252">
    <property type="entry name" value="NRIONCHANNEL"/>
</dbReference>
<evidence type="ECO:0000256" key="12">
    <source>
        <dbReference type="ARBA" id="ARBA00023286"/>
    </source>
</evidence>
<keyword evidence="12" id="KW-1071">Ligand-gated ion channel</keyword>
<gene>
    <name evidence="18" type="ORF">OCTVUL_1B024453</name>
</gene>
<keyword evidence="9" id="KW-1015">Disulfide bond</keyword>
<comment type="similarity">
    <text evidence="1">Belongs to the ligand-gated ion channel (TC 1.A.9) family. Acetylcholine receptor (TC 1.A.9.1) subfamily.</text>
</comment>
<keyword evidence="7 15" id="KW-0406">Ion transport</keyword>
<organism evidence="18 19">
    <name type="scientific">Octopus vulgaris</name>
    <name type="common">Common octopus</name>
    <dbReference type="NCBI Taxonomy" id="6645"/>
    <lineage>
        <taxon>Eukaryota</taxon>
        <taxon>Metazoa</taxon>
        <taxon>Spiralia</taxon>
        <taxon>Lophotrochozoa</taxon>
        <taxon>Mollusca</taxon>
        <taxon>Cephalopoda</taxon>
        <taxon>Coleoidea</taxon>
        <taxon>Octopodiformes</taxon>
        <taxon>Octopoda</taxon>
        <taxon>Incirrata</taxon>
        <taxon>Octopodidae</taxon>
        <taxon>Octopus</taxon>
    </lineage>
</organism>
<dbReference type="FunFam" id="1.20.58.390:FF:000043">
    <property type="entry name" value="AcetylCholine Receptor"/>
    <property type="match status" value="1"/>
</dbReference>
<keyword evidence="5 15" id="KW-1133">Transmembrane helix</keyword>
<dbReference type="InterPro" id="IPR006201">
    <property type="entry name" value="Neur_channel"/>
</dbReference>
<dbReference type="Pfam" id="PF02931">
    <property type="entry name" value="Neur_chan_LBD"/>
    <property type="match status" value="1"/>
</dbReference>
<comment type="subcellular location">
    <subcellularLocation>
        <location evidence="14">Synaptic cell membrane</location>
        <topology evidence="14">Multi-pass membrane protein</topology>
    </subcellularLocation>
</comment>
<evidence type="ECO:0000256" key="10">
    <source>
        <dbReference type="ARBA" id="ARBA00023170"/>
    </source>
</evidence>
<evidence type="ECO:0000256" key="8">
    <source>
        <dbReference type="ARBA" id="ARBA00023136"/>
    </source>
</evidence>
<feature type="domain" description="Neurotransmitter-gated ion-channel ligand-binding" evidence="16">
    <location>
        <begin position="76"/>
        <end position="282"/>
    </location>
</feature>
<dbReference type="Gene3D" id="2.70.170.10">
    <property type="entry name" value="Neurotransmitter-gated ion-channel ligand-binding domain"/>
    <property type="match status" value="1"/>
</dbReference>
<dbReference type="Proteomes" id="UP001162480">
    <property type="component" value="Chromosome 12"/>
</dbReference>
<dbReference type="InterPro" id="IPR036719">
    <property type="entry name" value="Neuro-gated_channel_TM_sf"/>
</dbReference>
<name>A0AA36FA42_OCTVU</name>
<evidence type="ECO:0000256" key="9">
    <source>
        <dbReference type="ARBA" id="ARBA00023157"/>
    </source>
</evidence>
<keyword evidence="13 15" id="KW-0407">Ion channel</keyword>
<evidence type="ECO:0000256" key="7">
    <source>
        <dbReference type="ARBA" id="ARBA00023065"/>
    </source>
</evidence>
<dbReference type="InterPro" id="IPR006029">
    <property type="entry name" value="Neurotrans-gated_channel_TM"/>
</dbReference>
<feature type="transmembrane region" description="Helical" evidence="15">
    <location>
        <begin position="282"/>
        <end position="302"/>
    </location>
</feature>
<keyword evidence="11" id="KW-0325">Glycoprotein</keyword>
<evidence type="ECO:0000256" key="1">
    <source>
        <dbReference type="ARBA" id="ARBA00009237"/>
    </source>
</evidence>
<evidence type="ECO:0000256" key="4">
    <source>
        <dbReference type="ARBA" id="ARBA00022692"/>
    </source>
</evidence>
<dbReference type="InterPro" id="IPR018000">
    <property type="entry name" value="Neurotransmitter_ion_chnl_CS"/>
</dbReference>
<feature type="transmembrane region" description="Helical" evidence="15">
    <location>
        <begin position="314"/>
        <end position="332"/>
    </location>
</feature>
<dbReference type="GO" id="GO:0004888">
    <property type="term" value="F:transmembrane signaling receptor activity"/>
    <property type="evidence" value="ECO:0007669"/>
    <property type="project" value="InterPro"/>
</dbReference>
<dbReference type="SUPFAM" id="SSF90112">
    <property type="entry name" value="Neurotransmitter-gated ion-channel transmembrane pore"/>
    <property type="match status" value="1"/>
</dbReference>
<dbReference type="InterPro" id="IPR038050">
    <property type="entry name" value="Neuro_actylchol_rec"/>
</dbReference>
<sequence>MMERKTTFLPPHGLQLLFYINLLSFSCFTTVLSQTTQRDITTETNNNESYTATILRRTAEITSRLPIEKDIIMTDEQRLLYKLMDNYDNSVRPVMKASSPVVVHLGITLTQIMDIDEKNQILTSNVWLDQSWFDEKLNWDPNDFSGITKFRIPCDFIWRPDIVLYNSAESLNQGYMKSLAMIEANGSVFWPPIVRMRSSCKMDITYFPFDDQICKLKLGSWAYDGFQVDVTNLTDNIDLSNYVNNGEWTLVATKVIRNEITYPCCPEPFPDVTFYVQVRRRILYYCFNVIIPCVLLSTLSLTGFCLPPDSGEKVTLGLTVLLAFSVFMLLIAENMPATSEFVPLIGIYLTVIMAMSALSVVFSVFILNLHHRGSFQSGPPYWLRKFSYLLSRALCMEWTDTIPNRYCHSSLHNKMEKLSRESYGSDRHSHCGVRCNGLGHEKITDCSSSSGVSAQTHSILTPENSFDDEMMRYLRYIIAMNDRCMVERKFIQEWQEIAKVMDRFFFGVFLGITVSSTIILLVVNPMTKDISLEHTLP</sequence>
<keyword evidence="8 15" id="KW-0472">Membrane</keyword>
<dbReference type="FunFam" id="2.70.170.10:FF:000016">
    <property type="entry name" value="Nicotinic acetylcholine receptor subunit"/>
    <property type="match status" value="1"/>
</dbReference>
<keyword evidence="2 15" id="KW-0813">Transport</keyword>
<reference evidence="18" key="1">
    <citation type="submission" date="2023-08" db="EMBL/GenBank/DDBJ databases">
        <authorList>
            <person name="Alioto T."/>
            <person name="Alioto T."/>
            <person name="Gomez Garrido J."/>
        </authorList>
    </citation>
    <scope>NUCLEOTIDE SEQUENCE</scope>
</reference>
<dbReference type="GO" id="GO:0045211">
    <property type="term" value="C:postsynaptic membrane"/>
    <property type="evidence" value="ECO:0007669"/>
    <property type="project" value="InterPro"/>
</dbReference>
<dbReference type="CDD" id="cd19051">
    <property type="entry name" value="LGIC_TM_cation"/>
    <property type="match status" value="1"/>
</dbReference>
<keyword evidence="19" id="KW-1185">Reference proteome</keyword>
<dbReference type="PANTHER" id="PTHR18945">
    <property type="entry name" value="NEUROTRANSMITTER GATED ION CHANNEL"/>
    <property type="match status" value="1"/>
</dbReference>
<dbReference type="Gene3D" id="1.20.58.390">
    <property type="entry name" value="Neurotransmitter-gated ion-channel transmembrane domain"/>
    <property type="match status" value="1"/>
</dbReference>
<dbReference type="InterPro" id="IPR002394">
    <property type="entry name" value="Nicotinic_acetylcholine_rcpt"/>
</dbReference>
<dbReference type="PROSITE" id="PS51257">
    <property type="entry name" value="PROKAR_LIPOPROTEIN"/>
    <property type="match status" value="1"/>
</dbReference>
<dbReference type="InterPro" id="IPR036734">
    <property type="entry name" value="Neur_chan_lig-bd_sf"/>
</dbReference>
<evidence type="ECO:0000256" key="15">
    <source>
        <dbReference type="RuleBase" id="RU000687"/>
    </source>
</evidence>
<keyword evidence="4 15" id="KW-0812">Transmembrane</keyword>
<evidence type="ECO:0000256" key="5">
    <source>
        <dbReference type="ARBA" id="ARBA00022989"/>
    </source>
</evidence>
<dbReference type="PROSITE" id="PS00236">
    <property type="entry name" value="NEUROTR_ION_CHANNEL"/>
    <property type="match status" value="1"/>
</dbReference>
<dbReference type="InterPro" id="IPR006202">
    <property type="entry name" value="Neur_chan_lig-bd"/>
</dbReference>
<proteinExistence type="inferred from homology"/>
<keyword evidence="3" id="KW-1003">Cell membrane</keyword>
<feature type="domain" description="Neurotransmitter-gated ion-channel transmembrane" evidence="17">
    <location>
        <begin position="289"/>
        <end position="520"/>
    </location>
</feature>
<keyword evidence="10" id="KW-0675">Receptor</keyword>
<evidence type="ECO:0000256" key="13">
    <source>
        <dbReference type="ARBA" id="ARBA00023303"/>
    </source>
</evidence>
<evidence type="ECO:0000259" key="16">
    <source>
        <dbReference type="Pfam" id="PF02931"/>
    </source>
</evidence>
<evidence type="ECO:0000313" key="19">
    <source>
        <dbReference type="Proteomes" id="UP001162480"/>
    </source>
</evidence>
<dbReference type="AlphaFoldDB" id="A0AA36FA42"/>
<dbReference type="CDD" id="cd18997">
    <property type="entry name" value="LGIC_ECD_nAChR"/>
    <property type="match status" value="1"/>
</dbReference>
<accession>A0AA36FA42</accession>
<evidence type="ECO:0000256" key="2">
    <source>
        <dbReference type="ARBA" id="ARBA00022448"/>
    </source>
</evidence>
<dbReference type="Pfam" id="PF02932">
    <property type="entry name" value="Neur_chan_memb"/>
    <property type="match status" value="1"/>
</dbReference>
<evidence type="ECO:0000256" key="14">
    <source>
        <dbReference type="ARBA" id="ARBA00034099"/>
    </source>
</evidence>
<keyword evidence="6" id="KW-0770">Synapse</keyword>